<dbReference type="Gene3D" id="2.40.50.100">
    <property type="match status" value="1"/>
</dbReference>
<dbReference type="RefSeq" id="WP_070392715.1">
    <property type="nucleotide sequence ID" value="NZ_CP017599.1"/>
</dbReference>
<dbReference type="InterPro" id="IPR058625">
    <property type="entry name" value="MdtA-like_BSH"/>
</dbReference>
<gene>
    <name evidence="9" type="ORF">BJP34_13020</name>
</gene>
<keyword evidence="5 7" id="KW-0472">Membrane</keyword>
<proteinExistence type="inferred from homology"/>
<name>A0A1D8TRF8_9CYAN</name>
<keyword evidence="3 7" id="KW-0812">Transmembrane</keyword>
<dbReference type="KEGG" id="mpro:BJP34_13020"/>
<feature type="domain" description="Multidrug resistance protein MdtA-like barrel-sandwich hybrid" evidence="8">
    <location>
        <begin position="73"/>
        <end position="397"/>
    </location>
</feature>
<evidence type="ECO:0000256" key="3">
    <source>
        <dbReference type="ARBA" id="ARBA00022692"/>
    </source>
</evidence>
<evidence type="ECO:0000256" key="4">
    <source>
        <dbReference type="ARBA" id="ARBA00022989"/>
    </source>
</evidence>
<keyword evidence="4 7" id="KW-1133">Transmembrane helix</keyword>
<dbReference type="PANTHER" id="PTHR30386">
    <property type="entry name" value="MEMBRANE FUSION SUBUNIT OF EMRAB-TOLC MULTIDRUG EFFLUX PUMP"/>
    <property type="match status" value="1"/>
</dbReference>
<evidence type="ECO:0000313" key="9">
    <source>
        <dbReference type="EMBL" id="AOX00251.1"/>
    </source>
</evidence>
<evidence type="ECO:0000256" key="2">
    <source>
        <dbReference type="ARBA" id="ARBA00009477"/>
    </source>
</evidence>
<dbReference type="Pfam" id="PF25917">
    <property type="entry name" value="BSH_RND"/>
    <property type="match status" value="1"/>
</dbReference>
<comment type="similarity">
    <text evidence="2">Belongs to the membrane fusion protein (MFP) (TC 8.A.1) family.</text>
</comment>
<dbReference type="STRING" id="1458985.BJP34_13020"/>
<feature type="coiled-coil region" evidence="6">
    <location>
        <begin position="245"/>
        <end position="367"/>
    </location>
</feature>
<dbReference type="OrthoDB" id="8439633at2"/>
<dbReference type="InterPro" id="IPR022275">
    <property type="entry name" value="NHPM_bacteriocin_SS_HylD"/>
</dbReference>
<evidence type="ECO:0000256" key="6">
    <source>
        <dbReference type="SAM" id="Coils"/>
    </source>
</evidence>
<dbReference type="AlphaFoldDB" id="A0A1D8TRF8"/>
<dbReference type="GO" id="GO:0016020">
    <property type="term" value="C:membrane"/>
    <property type="evidence" value="ECO:0007669"/>
    <property type="project" value="UniProtKB-SubCell"/>
</dbReference>
<dbReference type="PANTHER" id="PTHR30386:SF26">
    <property type="entry name" value="TRANSPORT PROTEIN COMB"/>
    <property type="match status" value="1"/>
</dbReference>
<evidence type="ECO:0000259" key="8">
    <source>
        <dbReference type="Pfam" id="PF25917"/>
    </source>
</evidence>
<protein>
    <submittedName>
        <fullName evidence="9">NHLP bacteriocin system secretion protein</fullName>
    </submittedName>
</protein>
<evidence type="ECO:0000313" key="10">
    <source>
        <dbReference type="Proteomes" id="UP000177870"/>
    </source>
</evidence>
<comment type="subcellular location">
    <subcellularLocation>
        <location evidence="1">Membrane</location>
        <topology evidence="1">Single-pass membrane protein</topology>
    </subcellularLocation>
</comment>
<dbReference type="Proteomes" id="UP000177870">
    <property type="component" value="Chromosome"/>
</dbReference>
<evidence type="ECO:0000256" key="7">
    <source>
        <dbReference type="SAM" id="Phobius"/>
    </source>
</evidence>
<reference evidence="10" key="1">
    <citation type="submission" date="2016-10" db="EMBL/GenBank/DDBJ databases">
        <title>Comparative genomics uncovers the prolific and rare metabolic potential of the cyanobacterial genus Moorea.</title>
        <authorList>
            <person name="Leao T."/>
            <person name="Castelao G."/>
            <person name="Korobeynikov A."/>
            <person name="Monroe E.A."/>
            <person name="Podell S."/>
            <person name="Glukhov E."/>
            <person name="Allen E."/>
            <person name="Gerwick W.H."/>
            <person name="Gerwick L."/>
        </authorList>
    </citation>
    <scope>NUCLEOTIDE SEQUENCE [LARGE SCALE GENOMIC DNA]</scope>
    <source>
        <strain evidence="10">PAL-8-15-08-1</strain>
    </source>
</reference>
<dbReference type="InterPro" id="IPR050739">
    <property type="entry name" value="MFP"/>
</dbReference>
<accession>A0A1D8TRF8</accession>
<keyword evidence="6" id="KW-0175">Coiled coil</keyword>
<dbReference type="EMBL" id="CP017599">
    <property type="protein sequence ID" value="AOX00251.1"/>
    <property type="molecule type" value="Genomic_DNA"/>
</dbReference>
<dbReference type="NCBIfam" id="TIGR03794">
    <property type="entry name" value="NHLM_micro_HlyD"/>
    <property type="match status" value="1"/>
</dbReference>
<feature type="transmembrane region" description="Helical" evidence="7">
    <location>
        <begin position="35"/>
        <end position="54"/>
    </location>
</feature>
<evidence type="ECO:0000256" key="5">
    <source>
        <dbReference type="ARBA" id="ARBA00023136"/>
    </source>
</evidence>
<sequence length="537" mass="59993">MLKNKKSLFRQESLERLSSPERLDQLMQVVNPRDWLPLAALGGLVFLAVIWSIFGRIPITVTGQGVLIRPRRLVQFQSTISGQLDSLNVGEGQCFEKNYVLATIDPSELKKQLQLQRRKLSQLQVQDRDSNLISTQLTELETDAIANQRASLEQRLQDAMALTPVLKEKNLTAIARQRQSLNQQLRDAMALTPVLQDKGLKAIAQQRQSLEQRLRDLIAQVPVFKRRWQKRQELSAVGGIAEDAVLQAEQEYRQAVQSISELEAQLKQLDVSETETEGTYVQNLSTISDIQVKLEELSVRETEAQQKYLDNLNTISQIRAQLQELDTKEKRLDQQNLESSNQRSNQIQDVKLEIARLEKQLADKSKILSPYAGCVVEIAAARGQVVQPGTQLGTMTVKGQSDGIEGITYFSVKDGKKIQPGMLIQITPDTVKRQRFGGIVGKITSVSPYPVTREGAASVVGNPEVVDNLIGQGGAMIEVYAQLEADYTTFSGYQWSSSDGPDLKISAGTTTTARVRVKERVPITFVLPILREWSGIY</sequence>
<organism evidence="9 10">
    <name type="scientific">Moorena producens PAL-8-15-08-1</name>
    <dbReference type="NCBI Taxonomy" id="1458985"/>
    <lineage>
        <taxon>Bacteria</taxon>
        <taxon>Bacillati</taxon>
        <taxon>Cyanobacteriota</taxon>
        <taxon>Cyanophyceae</taxon>
        <taxon>Coleofasciculales</taxon>
        <taxon>Coleofasciculaceae</taxon>
        <taxon>Moorena</taxon>
    </lineage>
</organism>
<evidence type="ECO:0000256" key="1">
    <source>
        <dbReference type="ARBA" id="ARBA00004167"/>
    </source>
</evidence>